<dbReference type="InterPro" id="IPR036038">
    <property type="entry name" value="Aminotransferase-like"/>
</dbReference>
<evidence type="ECO:0000256" key="1">
    <source>
        <dbReference type="ARBA" id="ARBA00001933"/>
    </source>
</evidence>
<evidence type="ECO:0000256" key="5">
    <source>
        <dbReference type="ARBA" id="ARBA00005072"/>
    </source>
</evidence>
<dbReference type="STRING" id="573570.F7310_00275"/>
<dbReference type="NCBIfam" id="NF005146">
    <property type="entry name" value="PRK06606.1"/>
    <property type="match status" value="1"/>
</dbReference>
<dbReference type="KEGG" id="frx:F7310_00275"/>
<evidence type="ECO:0000256" key="14">
    <source>
        <dbReference type="ARBA" id="ARBA00048212"/>
    </source>
</evidence>
<reference evidence="22 23" key="1">
    <citation type="journal article" date="2016" name="Appl. Environ. Microbiol.">
        <title>Whole genome relationships among Francisella bacteria of diverse origin define new species and provide specific regions for detection.</title>
        <authorList>
            <person name="Challacombe J.F."/>
            <person name="Petersen J.M."/>
            <person name="Gallegos-Graves V."/>
            <person name="Hodge D."/>
            <person name="Pillai S."/>
            <person name="Kuske C.R."/>
        </authorList>
    </citation>
    <scope>NUCLEOTIDE SEQUENCE [LARGE SCALE GENOMIC DNA]</scope>
    <source>
        <strain evidence="23">TX07-7310</strain>
    </source>
</reference>
<evidence type="ECO:0000313" key="22">
    <source>
        <dbReference type="EMBL" id="API85882.1"/>
    </source>
</evidence>
<evidence type="ECO:0000256" key="20">
    <source>
        <dbReference type="RuleBase" id="RU004516"/>
    </source>
</evidence>
<dbReference type="GO" id="GO:0008696">
    <property type="term" value="F:4-amino-4-deoxychorismate lyase activity"/>
    <property type="evidence" value="ECO:0007669"/>
    <property type="project" value="UniProtKB-EC"/>
</dbReference>
<comment type="catalytic activity">
    <reaction evidence="15 21">
        <text>L-isoleucine + 2-oxoglutarate = (S)-3-methyl-2-oxopentanoate + L-glutamate</text>
        <dbReference type="Rhea" id="RHEA:24801"/>
        <dbReference type="ChEBI" id="CHEBI:16810"/>
        <dbReference type="ChEBI" id="CHEBI:29985"/>
        <dbReference type="ChEBI" id="CHEBI:35146"/>
        <dbReference type="ChEBI" id="CHEBI:58045"/>
        <dbReference type="EC" id="2.6.1.42"/>
    </reaction>
</comment>
<dbReference type="SUPFAM" id="SSF56752">
    <property type="entry name" value="D-aminoacid aminotransferase-like PLP-dependent enzymes"/>
    <property type="match status" value="1"/>
</dbReference>
<dbReference type="PANTHER" id="PTHR42743:SF11">
    <property type="entry name" value="AMINODEOXYCHORISMATE LYASE"/>
    <property type="match status" value="1"/>
</dbReference>
<evidence type="ECO:0000256" key="19">
    <source>
        <dbReference type="RuleBase" id="RU004106"/>
    </source>
</evidence>
<comment type="catalytic activity">
    <reaction evidence="16 21">
        <text>L-leucine + 2-oxoglutarate = 4-methyl-2-oxopentanoate + L-glutamate</text>
        <dbReference type="Rhea" id="RHEA:18321"/>
        <dbReference type="ChEBI" id="CHEBI:16810"/>
        <dbReference type="ChEBI" id="CHEBI:17865"/>
        <dbReference type="ChEBI" id="CHEBI:29985"/>
        <dbReference type="ChEBI" id="CHEBI:57427"/>
        <dbReference type="EC" id="2.6.1.42"/>
    </reaction>
</comment>
<dbReference type="RefSeq" id="WP_072711083.1">
    <property type="nucleotide sequence ID" value="NZ_CP016796.1"/>
</dbReference>
<dbReference type="Gene3D" id="3.20.10.10">
    <property type="entry name" value="D-amino Acid Aminotransferase, subunit A, domain 2"/>
    <property type="match status" value="1"/>
</dbReference>
<dbReference type="PANTHER" id="PTHR42743">
    <property type="entry name" value="AMINO-ACID AMINOTRANSFERASE"/>
    <property type="match status" value="1"/>
</dbReference>
<dbReference type="GO" id="GO:0009099">
    <property type="term" value="P:L-valine biosynthetic process"/>
    <property type="evidence" value="ECO:0007669"/>
    <property type="project" value="UniProtKB-UniPathway"/>
</dbReference>
<evidence type="ECO:0000256" key="16">
    <source>
        <dbReference type="ARBA" id="ARBA00049229"/>
    </source>
</evidence>
<evidence type="ECO:0000256" key="2">
    <source>
        <dbReference type="ARBA" id="ARBA00003109"/>
    </source>
</evidence>
<keyword evidence="8 21" id="KW-0028">Amino-acid biosynthesis</keyword>
<keyword evidence="10 20" id="KW-0663">Pyridoxal phosphate</keyword>
<comment type="catalytic activity">
    <reaction evidence="14 21">
        <text>L-valine + 2-oxoglutarate = 3-methyl-2-oxobutanoate + L-glutamate</text>
        <dbReference type="Rhea" id="RHEA:24813"/>
        <dbReference type="ChEBI" id="CHEBI:11851"/>
        <dbReference type="ChEBI" id="CHEBI:16810"/>
        <dbReference type="ChEBI" id="CHEBI:29985"/>
        <dbReference type="ChEBI" id="CHEBI:57762"/>
        <dbReference type="EC" id="2.6.1.42"/>
    </reaction>
</comment>
<comment type="catalytic activity">
    <reaction evidence="17">
        <text>4-amino-4-deoxychorismate = 4-aminobenzoate + pyruvate + H(+)</text>
        <dbReference type="Rhea" id="RHEA:16201"/>
        <dbReference type="ChEBI" id="CHEBI:15361"/>
        <dbReference type="ChEBI" id="CHEBI:15378"/>
        <dbReference type="ChEBI" id="CHEBI:17836"/>
        <dbReference type="ChEBI" id="CHEBI:58406"/>
        <dbReference type="EC" id="4.1.3.38"/>
    </reaction>
</comment>
<evidence type="ECO:0000256" key="18">
    <source>
        <dbReference type="ARBA" id="ARBA00054027"/>
    </source>
</evidence>
<evidence type="ECO:0000256" key="21">
    <source>
        <dbReference type="RuleBase" id="RU364094"/>
    </source>
</evidence>
<dbReference type="GO" id="GO:0052656">
    <property type="term" value="F:L-isoleucine-2-oxoglutarate transaminase activity"/>
    <property type="evidence" value="ECO:0007669"/>
    <property type="project" value="RHEA"/>
</dbReference>
<evidence type="ECO:0000256" key="17">
    <source>
        <dbReference type="ARBA" id="ARBA00049529"/>
    </source>
</evidence>
<keyword evidence="9 21" id="KW-0808">Transferase</keyword>
<comment type="pathway">
    <text evidence="4 21">Amino-acid biosynthesis; L-valine biosynthesis; L-valine from pyruvate: step 4/4.</text>
</comment>
<comment type="cofactor">
    <cofactor evidence="1 20">
        <name>pyridoxal 5'-phosphate</name>
        <dbReference type="ChEBI" id="CHEBI:597326"/>
    </cofactor>
</comment>
<comment type="pathway">
    <text evidence="13">Cofactor biosynthesis; tetrahydrofolate biosynthesis; 4-aminobenzoate from chorismate: step 2/2.</text>
</comment>
<gene>
    <name evidence="21" type="primary">ilvE</name>
    <name evidence="22" type="ORF">F7310_00275</name>
</gene>
<comment type="pathway">
    <text evidence="3 21">Amino-acid biosynthesis; L-isoleucine biosynthesis; L-isoleucine from 2-oxobutanoate: step 4/4.</text>
</comment>
<evidence type="ECO:0000256" key="6">
    <source>
        <dbReference type="ARBA" id="ARBA00009320"/>
    </source>
</evidence>
<dbReference type="Gene3D" id="3.30.470.10">
    <property type="match status" value="1"/>
</dbReference>
<dbReference type="InterPro" id="IPR050571">
    <property type="entry name" value="Class-IV_PLP-Dep_Aminotrnsfr"/>
</dbReference>
<evidence type="ECO:0000256" key="3">
    <source>
        <dbReference type="ARBA" id="ARBA00004824"/>
    </source>
</evidence>
<dbReference type="GO" id="GO:0009097">
    <property type="term" value="P:isoleucine biosynthetic process"/>
    <property type="evidence" value="ECO:0007669"/>
    <property type="project" value="UniProtKB-UniPathway"/>
</dbReference>
<evidence type="ECO:0000256" key="4">
    <source>
        <dbReference type="ARBA" id="ARBA00004931"/>
    </source>
</evidence>
<evidence type="ECO:0000256" key="7">
    <source>
        <dbReference type="ARBA" id="ARBA00022576"/>
    </source>
</evidence>
<dbReference type="NCBIfam" id="TIGR01122">
    <property type="entry name" value="ilvE_I"/>
    <property type="match status" value="1"/>
</dbReference>
<dbReference type="PROSITE" id="PS00770">
    <property type="entry name" value="AA_TRANSFER_CLASS_4"/>
    <property type="match status" value="1"/>
</dbReference>
<evidence type="ECO:0000256" key="9">
    <source>
        <dbReference type="ARBA" id="ARBA00022679"/>
    </source>
</evidence>
<dbReference type="AlphaFoldDB" id="A0A1L4BPX3"/>
<dbReference type="GO" id="GO:0009098">
    <property type="term" value="P:L-leucine biosynthetic process"/>
    <property type="evidence" value="ECO:0007669"/>
    <property type="project" value="UniProtKB-UniPathway"/>
</dbReference>
<keyword evidence="12 21" id="KW-0100">Branched-chain amino acid biosynthesis</keyword>
<protein>
    <recommendedName>
        <fullName evidence="21">Branched-chain-amino-acid aminotransferase</fullName>
        <shortName evidence="21">BCAT</shortName>
        <ecNumber evidence="21">2.6.1.42</ecNumber>
    </recommendedName>
</protein>
<dbReference type="GO" id="GO:0046656">
    <property type="term" value="P:folic acid biosynthetic process"/>
    <property type="evidence" value="ECO:0007669"/>
    <property type="project" value="UniProtKB-KW"/>
</dbReference>
<evidence type="ECO:0000313" key="23">
    <source>
        <dbReference type="Proteomes" id="UP000184222"/>
    </source>
</evidence>
<dbReference type="InterPro" id="IPR043131">
    <property type="entry name" value="BCAT-like_N"/>
</dbReference>
<dbReference type="InterPro" id="IPR018300">
    <property type="entry name" value="Aminotrans_IV_CS"/>
</dbReference>
<evidence type="ECO:0000256" key="8">
    <source>
        <dbReference type="ARBA" id="ARBA00022605"/>
    </source>
</evidence>
<comment type="function">
    <text evidence="18">Involved in the biosynthesis of p-aminobenzoate (PABA), a precursor of tetrahydrofolate. Converts 4-amino-4-deoxychorismate into 4-aminobenzoate (PABA) and pyruvate.</text>
</comment>
<dbReference type="GO" id="GO:0052655">
    <property type="term" value="F:L-valine-2-oxoglutarate transaminase activity"/>
    <property type="evidence" value="ECO:0007669"/>
    <property type="project" value="RHEA"/>
</dbReference>
<dbReference type="InterPro" id="IPR043132">
    <property type="entry name" value="BCAT-like_C"/>
</dbReference>
<dbReference type="Proteomes" id="UP000184222">
    <property type="component" value="Chromosome"/>
</dbReference>
<dbReference type="Pfam" id="PF01063">
    <property type="entry name" value="Aminotran_4"/>
    <property type="match status" value="1"/>
</dbReference>
<dbReference type="UniPathway" id="UPA00048">
    <property type="reaction ID" value="UER00073"/>
</dbReference>
<accession>A0A1L4BPX3</accession>
<dbReference type="UniPathway" id="UPA00049">
    <property type="reaction ID" value="UER00062"/>
</dbReference>
<keyword evidence="7 21" id="KW-0032">Aminotransferase</keyword>
<dbReference type="OrthoDB" id="21319at2"/>
<name>A0A1L4BPX3_9GAMM</name>
<organism evidence="22 23">
    <name type="scientific">Francisella uliginis</name>
    <dbReference type="NCBI Taxonomy" id="573570"/>
    <lineage>
        <taxon>Bacteria</taxon>
        <taxon>Pseudomonadati</taxon>
        <taxon>Pseudomonadota</taxon>
        <taxon>Gammaproteobacteria</taxon>
        <taxon>Thiotrichales</taxon>
        <taxon>Francisellaceae</taxon>
        <taxon>Francisella</taxon>
    </lineage>
</organism>
<evidence type="ECO:0000256" key="13">
    <source>
        <dbReference type="ARBA" id="ARBA00035633"/>
    </source>
</evidence>
<comment type="pathway">
    <text evidence="5 21">Amino-acid biosynthesis; L-leucine biosynthesis; L-leucine from 3-methyl-2-oxobutanoate: step 4/4.</text>
</comment>
<keyword evidence="23" id="KW-1185">Reference proteome</keyword>
<dbReference type="EMBL" id="CP016796">
    <property type="protein sequence ID" value="API85882.1"/>
    <property type="molecule type" value="Genomic_DNA"/>
</dbReference>
<evidence type="ECO:0000256" key="15">
    <source>
        <dbReference type="ARBA" id="ARBA00048798"/>
    </source>
</evidence>
<sequence length="298" mass="33246">MIDKIWKNGEIISYEDAKVGINTHSLHYGSSVFEGIRAYETPNGVGVLKLKEHMERFVYSMNVLGMECKYSIDELCQAVLDIVKASGKKSCYIRPLAYYAEGSVSVLPVKDHQVDIAIYCIEMGKYMSADKVDIKVSKYIRIHPQSTVCDAKIGGHYVNSILASRETLDTHYHESLLLDADGNVAEGAAMNVFLIKDKEVITTPLGTILNGITRKIVIQIAKDLGYKVTERLFKVEELIDADEAFFCGTAAEVTPVASIDDQKLKSSDHTITNQIKEVFEKIKQGQAYKDVLTYVEES</sequence>
<evidence type="ECO:0000256" key="11">
    <source>
        <dbReference type="ARBA" id="ARBA00022909"/>
    </source>
</evidence>
<evidence type="ECO:0000256" key="10">
    <source>
        <dbReference type="ARBA" id="ARBA00022898"/>
    </source>
</evidence>
<dbReference type="InterPro" id="IPR005785">
    <property type="entry name" value="B_amino_transI"/>
</dbReference>
<proteinExistence type="inferred from homology"/>
<evidence type="ECO:0000256" key="12">
    <source>
        <dbReference type="ARBA" id="ARBA00023304"/>
    </source>
</evidence>
<dbReference type="GO" id="GO:0052654">
    <property type="term" value="F:L-leucine-2-oxoglutarate transaminase activity"/>
    <property type="evidence" value="ECO:0007669"/>
    <property type="project" value="RHEA"/>
</dbReference>
<comment type="function">
    <text evidence="2 21">Acts on leucine, isoleucine and valine.</text>
</comment>
<dbReference type="EC" id="2.6.1.42" evidence="21"/>
<keyword evidence="11" id="KW-0289">Folate biosynthesis</keyword>
<dbReference type="UniPathway" id="UPA00047">
    <property type="reaction ID" value="UER00058"/>
</dbReference>
<dbReference type="InterPro" id="IPR001544">
    <property type="entry name" value="Aminotrans_IV"/>
</dbReference>
<comment type="similarity">
    <text evidence="6 19">Belongs to the class-IV pyridoxal-phosphate-dependent aminotransferase family.</text>
</comment>
<dbReference type="FunFam" id="3.20.10.10:FF:000002">
    <property type="entry name" value="D-alanine aminotransferase"/>
    <property type="match status" value="1"/>
</dbReference>